<organism evidence="1 2">
    <name type="scientific">Alistipes indistinctus YIT 12060</name>
    <dbReference type="NCBI Taxonomy" id="742725"/>
    <lineage>
        <taxon>Bacteria</taxon>
        <taxon>Pseudomonadati</taxon>
        <taxon>Bacteroidota</taxon>
        <taxon>Bacteroidia</taxon>
        <taxon>Bacteroidales</taxon>
        <taxon>Rikenellaceae</taxon>
        <taxon>Alistipes</taxon>
    </lineage>
</organism>
<gene>
    <name evidence="1" type="ORF">HMPREF9450_00963</name>
</gene>
<sequence>MEEEEGDEEPIEIDEDTETALIAGCARFSQELMQERPRMGVLFQDARVSGNCINLTVPNESSYDELMHSLAEMKYRLGELSGLRVPIEFNVTIKANPKGLKPIKVEDRLRYLTDKNPLLTKLRKELELDVE</sequence>
<dbReference type="STRING" id="742725.HMPREF9450_00963"/>
<dbReference type="PATRIC" id="fig|742725.3.peg.1019"/>
<reference evidence="1 2" key="1">
    <citation type="submission" date="2011-08" db="EMBL/GenBank/DDBJ databases">
        <title>The Genome Sequence of Alistipes indistinctus YIT 12060.</title>
        <authorList>
            <consortium name="The Broad Institute Genome Sequencing Platform"/>
            <person name="Earl A."/>
            <person name="Ward D."/>
            <person name="Feldgarden M."/>
            <person name="Gevers D."/>
            <person name="Morotomi M."/>
            <person name="Young S.K."/>
            <person name="Zeng Q."/>
            <person name="Gargeya S."/>
            <person name="Fitzgerald M."/>
            <person name="Haas B."/>
            <person name="Abouelleil A."/>
            <person name="Alvarado L."/>
            <person name="Arachchi H.M."/>
            <person name="Berlin A."/>
            <person name="Brown A."/>
            <person name="Chapman S.B."/>
            <person name="Chen Z."/>
            <person name="Dunbar C."/>
            <person name="Freedman E."/>
            <person name="Gearin G."/>
            <person name="Gellesch M."/>
            <person name="Goldberg J."/>
            <person name="Griggs A."/>
            <person name="Gujja S."/>
            <person name="Heiman D."/>
            <person name="Howarth C."/>
            <person name="Larson L."/>
            <person name="Lui A."/>
            <person name="MacDonald P.J.P."/>
            <person name="Montmayeur A."/>
            <person name="Murphy C."/>
            <person name="Neiman D."/>
            <person name="Pearson M."/>
            <person name="Priest M."/>
            <person name="Roberts A."/>
            <person name="Saif S."/>
            <person name="Shea T."/>
            <person name="Shenoy N."/>
            <person name="Sisk P."/>
            <person name="Stolte C."/>
            <person name="Sykes S."/>
            <person name="Wortman J."/>
            <person name="Nusbaum C."/>
            <person name="Birren B."/>
        </authorList>
    </citation>
    <scope>NUCLEOTIDE SEQUENCE [LARGE SCALE GENOMIC DNA]</scope>
    <source>
        <strain evidence="1 2">YIT 12060</strain>
    </source>
</reference>
<protein>
    <submittedName>
        <fullName evidence="1">Uncharacterized protein</fullName>
    </submittedName>
</protein>
<dbReference type="EMBL" id="ADLD01000009">
    <property type="protein sequence ID" value="EHB92759.1"/>
    <property type="molecule type" value="Genomic_DNA"/>
</dbReference>
<evidence type="ECO:0000313" key="1">
    <source>
        <dbReference type="EMBL" id="EHB92759.1"/>
    </source>
</evidence>
<dbReference type="Proteomes" id="UP000006008">
    <property type="component" value="Unassembled WGS sequence"/>
</dbReference>
<accession>G5H7C0</accession>
<dbReference type="AlphaFoldDB" id="G5H7C0"/>
<keyword evidence="2" id="KW-1185">Reference proteome</keyword>
<dbReference type="HOGENOM" id="CLU_1923116_0_0_10"/>
<dbReference type="eggNOG" id="COG5164">
    <property type="taxonomic scope" value="Bacteria"/>
</dbReference>
<evidence type="ECO:0000313" key="2">
    <source>
        <dbReference type="Proteomes" id="UP000006008"/>
    </source>
</evidence>
<name>G5H7C0_9BACT</name>
<proteinExistence type="predicted"/>
<comment type="caution">
    <text evidence="1">The sequence shown here is derived from an EMBL/GenBank/DDBJ whole genome shotgun (WGS) entry which is preliminary data.</text>
</comment>